<dbReference type="AlphaFoldDB" id="A0A077MFV6"/>
<evidence type="ECO:0000313" key="2">
    <source>
        <dbReference type="EMBL" id="CCI55065.1"/>
    </source>
</evidence>
<name>A0A077MFV6_9MICO</name>
<dbReference type="STRING" id="1193518.BN13_980002"/>
<keyword evidence="1" id="KW-0472">Membrane</keyword>
<feature type="transmembrane region" description="Helical" evidence="1">
    <location>
        <begin position="105"/>
        <end position="123"/>
    </location>
</feature>
<evidence type="ECO:0000256" key="1">
    <source>
        <dbReference type="SAM" id="Phobius"/>
    </source>
</evidence>
<organism evidence="2 3">
    <name type="scientific">Nostocoides jenkinsii Ben 74</name>
    <dbReference type="NCBI Taxonomy" id="1193518"/>
    <lineage>
        <taxon>Bacteria</taxon>
        <taxon>Bacillati</taxon>
        <taxon>Actinomycetota</taxon>
        <taxon>Actinomycetes</taxon>
        <taxon>Micrococcales</taxon>
        <taxon>Intrasporangiaceae</taxon>
        <taxon>Nostocoides</taxon>
    </lineage>
</organism>
<comment type="caution">
    <text evidence="2">The sequence shown here is derived from an EMBL/GenBank/DDBJ whole genome shotgun (WGS) entry which is preliminary data.</text>
</comment>
<reference evidence="2 3" key="1">
    <citation type="journal article" date="2013" name="ISME J.">
        <title>A metabolic model for members of the genus Tetrasphaera involved in enhanced biological phosphorus removal.</title>
        <authorList>
            <person name="Kristiansen R."/>
            <person name="Nguyen H.T.T."/>
            <person name="Saunders A.M."/>
            <person name="Nielsen J.L."/>
            <person name="Wimmer R."/>
            <person name="Le V.Q."/>
            <person name="McIlroy S.J."/>
            <person name="Petrovski S."/>
            <person name="Seviour R.J."/>
            <person name="Calteau A."/>
            <person name="Nielsen K.L."/>
            <person name="Nielsen P.H."/>
        </authorList>
    </citation>
    <scope>NUCLEOTIDE SEQUENCE [LARGE SCALE GENOMIC DNA]</scope>
    <source>
        <strain evidence="2 3">Ben 74</strain>
    </source>
</reference>
<sequence length="235" mass="26183">MGGMSTTRLDPARVHQTVERLAERIHARFPERGLNRVAAELAQISADVGSSGPGLRRRLLATSWFARIVGAIVMIATAVLLVVTIRDAIQHGPDQSFEWVPLIESLINDLVFAGIALFFLMALPERIQRRELLATLHRLRSLAHIVDMHQLTKDPERLRPDFVRTTKSAEPGLDRDELEHYLDYCSELLSLIGKVAALCAEESEDAVVLDTITGIETMTTDMAGKIWQKISLLPD</sequence>
<keyword evidence="1" id="KW-1133">Transmembrane helix</keyword>
<gene>
    <name evidence="2" type="ORF">BN13_980002</name>
</gene>
<accession>A0A077MFV6</accession>
<dbReference type="EMBL" id="CAJC01000214">
    <property type="protein sequence ID" value="CCI55065.1"/>
    <property type="molecule type" value="Genomic_DNA"/>
</dbReference>
<keyword evidence="3" id="KW-1185">Reference proteome</keyword>
<dbReference type="Proteomes" id="UP000035720">
    <property type="component" value="Unassembled WGS sequence"/>
</dbReference>
<evidence type="ECO:0000313" key="3">
    <source>
        <dbReference type="Proteomes" id="UP000035720"/>
    </source>
</evidence>
<protein>
    <submittedName>
        <fullName evidence="2">Uncharacterized protein</fullName>
    </submittedName>
</protein>
<keyword evidence="1" id="KW-0812">Transmembrane</keyword>
<feature type="transmembrane region" description="Helical" evidence="1">
    <location>
        <begin position="64"/>
        <end position="85"/>
    </location>
</feature>
<proteinExistence type="predicted"/>